<dbReference type="Gene3D" id="3.30.66.10">
    <property type="entry name" value="DNA topoisomerase I domain"/>
    <property type="match status" value="1"/>
</dbReference>
<organism evidence="3 4">
    <name type="scientific">Allokutzneria multivorans</name>
    <dbReference type="NCBI Taxonomy" id="1142134"/>
    <lineage>
        <taxon>Bacteria</taxon>
        <taxon>Bacillati</taxon>
        <taxon>Actinomycetota</taxon>
        <taxon>Actinomycetes</taxon>
        <taxon>Pseudonocardiales</taxon>
        <taxon>Pseudonocardiaceae</taxon>
        <taxon>Allokutzneria</taxon>
    </lineage>
</organism>
<dbReference type="InterPro" id="IPR014711">
    <property type="entry name" value="TopoI_cat_a-hlx-sub_euk"/>
</dbReference>
<dbReference type="InterPro" id="IPR013500">
    <property type="entry name" value="TopoI_cat_euk"/>
</dbReference>
<dbReference type="InterPro" id="IPR035447">
    <property type="entry name" value="DNA_topo_I_N_sf"/>
</dbReference>
<feature type="domain" description="DNA topoisomerase IB N-terminal" evidence="2">
    <location>
        <begin position="21"/>
        <end position="68"/>
    </location>
</feature>
<dbReference type="Pfam" id="PF01028">
    <property type="entry name" value="Topoisom_I"/>
    <property type="match status" value="1"/>
</dbReference>
<feature type="domain" description="DNA topoisomerase I catalytic core eukaryotic-type" evidence="1">
    <location>
        <begin position="83"/>
        <end position="287"/>
    </location>
</feature>
<dbReference type="EMBL" id="BAABAL010000005">
    <property type="protein sequence ID" value="GAA3995321.1"/>
    <property type="molecule type" value="Genomic_DNA"/>
</dbReference>
<comment type="caution">
    <text evidence="3">The sequence shown here is derived from an EMBL/GenBank/DDBJ whole genome shotgun (WGS) entry which is preliminary data.</text>
</comment>
<accession>A0ABP7RBF8</accession>
<evidence type="ECO:0000313" key="3">
    <source>
        <dbReference type="EMBL" id="GAA3995321.1"/>
    </source>
</evidence>
<sequence length="349" mass="39284">MRLRRSDPSGPGLTRKRCGRGFRYFDRHGPVDDPEVVRRVKELVIPPAWQDVWICAAPNGHIQAVGVDEAGRKQYLYHPSWTERRGSEKFDRVLKLGARMPKVREEIAKRLDTEGLTKDRVLSASVRMLELGAFRAGGHAYAKENGSFGLSTLLREHVTLRKGRVRMRYVAKGGQDRDVVIDDEQVCDVVRGLLRRRDRNPELLSYWDGQRWHNVRSPDINDHIREITGGPFTAKDLRTWNGTVLAAIALAAGPRPDTKRGRQRAVTAAMREVSEELGNTPAVCRKSYVDPYVIDAFEHGIPTGSRVLRGGSAELESSDTGNDARNRVDRAVLALLRRARQELDPPSTI</sequence>
<evidence type="ECO:0000259" key="1">
    <source>
        <dbReference type="Pfam" id="PF01028"/>
    </source>
</evidence>
<reference evidence="4" key="1">
    <citation type="journal article" date="2019" name="Int. J. Syst. Evol. Microbiol.">
        <title>The Global Catalogue of Microorganisms (GCM) 10K type strain sequencing project: providing services to taxonomists for standard genome sequencing and annotation.</title>
        <authorList>
            <consortium name="The Broad Institute Genomics Platform"/>
            <consortium name="The Broad Institute Genome Sequencing Center for Infectious Disease"/>
            <person name="Wu L."/>
            <person name="Ma J."/>
        </authorList>
    </citation>
    <scope>NUCLEOTIDE SEQUENCE [LARGE SCALE GENOMIC DNA]</scope>
    <source>
        <strain evidence="4">JCM 17342</strain>
    </source>
</reference>
<dbReference type="SUPFAM" id="SSF56349">
    <property type="entry name" value="DNA breaking-rejoining enzymes"/>
    <property type="match status" value="1"/>
</dbReference>
<dbReference type="Pfam" id="PF21338">
    <property type="entry name" value="Top1B_N_bact"/>
    <property type="match status" value="1"/>
</dbReference>
<gene>
    <name evidence="3" type="ORF">GCM10022247_13910</name>
</gene>
<dbReference type="Gene3D" id="3.90.15.10">
    <property type="entry name" value="Topoisomerase I, Chain A, domain 3"/>
    <property type="match status" value="1"/>
</dbReference>
<dbReference type="PROSITE" id="PS52038">
    <property type="entry name" value="TOPO_IB_2"/>
    <property type="match status" value="1"/>
</dbReference>
<dbReference type="Proteomes" id="UP001501747">
    <property type="component" value="Unassembled WGS sequence"/>
</dbReference>
<keyword evidence="4" id="KW-1185">Reference proteome</keyword>
<proteinExistence type="predicted"/>
<evidence type="ECO:0000259" key="2">
    <source>
        <dbReference type="Pfam" id="PF21338"/>
    </source>
</evidence>
<dbReference type="RefSeq" id="WP_344871804.1">
    <property type="nucleotide sequence ID" value="NZ_BAABAL010000005.1"/>
</dbReference>
<dbReference type="Gene3D" id="1.10.132.120">
    <property type="match status" value="1"/>
</dbReference>
<dbReference type="InterPro" id="IPR011010">
    <property type="entry name" value="DNA_brk_join_enz"/>
</dbReference>
<protein>
    <submittedName>
        <fullName evidence="3">DNA topoisomerase IB</fullName>
    </submittedName>
</protein>
<name>A0ABP7RBF8_9PSEU</name>
<evidence type="ECO:0000313" key="4">
    <source>
        <dbReference type="Proteomes" id="UP001501747"/>
    </source>
</evidence>
<dbReference type="InterPro" id="IPR049331">
    <property type="entry name" value="Top1B_N_bact"/>
</dbReference>
<dbReference type="SUPFAM" id="SSF55869">
    <property type="entry name" value="DNA topoisomerase I domain"/>
    <property type="match status" value="1"/>
</dbReference>